<dbReference type="InterPro" id="IPR012347">
    <property type="entry name" value="Ferritin-like"/>
</dbReference>
<comment type="caution">
    <text evidence="4">The sequence shown here is derived from an EMBL/GenBank/DDBJ whole genome shotgun (WGS) entry which is preliminary data.</text>
</comment>
<name>A0ABS7D9L0_9BACL</name>
<comment type="subcellular location">
    <subcellularLocation>
        <location evidence="2">Spore coat</location>
    </subcellularLocation>
</comment>
<dbReference type="Proteomes" id="UP000812277">
    <property type="component" value="Unassembled WGS sequence"/>
</dbReference>
<protein>
    <submittedName>
        <fullName evidence="4">Spore coat protein</fullName>
    </submittedName>
</protein>
<organism evidence="4 5">
    <name type="scientific">Paenibacillus oenotherae</name>
    <dbReference type="NCBI Taxonomy" id="1435645"/>
    <lineage>
        <taxon>Bacteria</taxon>
        <taxon>Bacillati</taxon>
        <taxon>Bacillota</taxon>
        <taxon>Bacilli</taxon>
        <taxon>Bacillales</taxon>
        <taxon>Paenibacillaceae</taxon>
        <taxon>Paenibacillus</taxon>
    </lineage>
</organism>
<sequence>MPFGAHETMEVHESLNEKINTINHFSLYAQQAQHPMVRELVERHLQQAVQCYNQLVAYTHNYQAASGTPVSANTTGSITNTSHHNILYGLRQPAPVAPHTSASLDDQQILSAVLSCHKNTAKNSMSASLECADPNVREMLIHGALDANNGAYEVFLLMNQQGQYQVPTLNDHTAKTFLHTFQPAPPQPGFQQ</sequence>
<comment type="similarity">
    <text evidence="3">Belongs to the CotF family.</text>
</comment>
<keyword evidence="5" id="KW-1185">Reference proteome</keyword>
<evidence type="ECO:0000256" key="1">
    <source>
        <dbReference type="ARBA" id="ARBA00022969"/>
    </source>
</evidence>
<evidence type="ECO:0000256" key="3">
    <source>
        <dbReference type="ARBA" id="ARBA00024344"/>
    </source>
</evidence>
<evidence type="ECO:0000313" key="5">
    <source>
        <dbReference type="Proteomes" id="UP000812277"/>
    </source>
</evidence>
<gene>
    <name evidence="4" type="ORF">K0T92_17050</name>
</gene>
<keyword evidence="4" id="KW-0946">Virion</keyword>
<evidence type="ECO:0000256" key="2">
    <source>
        <dbReference type="ARBA" id="ARBA00024325"/>
    </source>
</evidence>
<dbReference type="InterPro" id="IPR012851">
    <property type="entry name" value="Spore_coat_CotF-like"/>
</dbReference>
<reference evidence="4 5" key="1">
    <citation type="submission" date="2021-07" db="EMBL/GenBank/DDBJ databases">
        <title>Paenibacillus radiodurans sp. nov., isolated from the southeastern edge of Tengger Desert.</title>
        <authorList>
            <person name="Zhang G."/>
        </authorList>
    </citation>
    <scope>NUCLEOTIDE SEQUENCE [LARGE SCALE GENOMIC DNA]</scope>
    <source>
        <strain evidence="4 5">DT7-4</strain>
    </source>
</reference>
<dbReference type="Gene3D" id="1.20.1260.10">
    <property type="match status" value="1"/>
</dbReference>
<proteinExistence type="inferred from homology"/>
<keyword evidence="1" id="KW-0749">Sporulation</keyword>
<dbReference type="PANTHER" id="PTHR39183:SF1">
    <property type="entry name" value="SPORE COAT PROTEIN F-LIKE PROTEIN YHCQ"/>
    <property type="match status" value="1"/>
</dbReference>
<dbReference type="EMBL" id="JAHZIJ010000013">
    <property type="protein sequence ID" value="MBW7476443.1"/>
    <property type="molecule type" value="Genomic_DNA"/>
</dbReference>
<dbReference type="PANTHER" id="PTHR39183">
    <property type="entry name" value="SPORE COAT PROTEIN F-LIKE PROTEIN YHCQ"/>
    <property type="match status" value="1"/>
</dbReference>
<keyword evidence="4" id="KW-0167">Capsid protein</keyword>
<evidence type="ECO:0000313" key="4">
    <source>
        <dbReference type="EMBL" id="MBW7476443.1"/>
    </source>
</evidence>
<dbReference type="Pfam" id="PF07875">
    <property type="entry name" value="Coat_F"/>
    <property type="match status" value="1"/>
</dbReference>
<accession>A0ABS7D9L0</accession>
<dbReference type="RefSeq" id="WP_219873679.1">
    <property type="nucleotide sequence ID" value="NZ_JAHZIJ010000013.1"/>
</dbReference>